<protein>
    <recommendedName>
        <fullName evidence="3">Transposase</fullName>
    </recommendedName>
</protein>
<proteinExistence type="predicted"/>
<dbReference type="EMBL" id="LGUF01000007">
    <property type="protein sequence ID" value="KON88147.1"/>
    <property type="molecule type" value="Genomic_DNA"/>
</dbReference>
<comment type="caution">
    <text evidence="1">The sequence shown here is derived from an EMBL/GenBank/DDBJ whole genome shotgun (WGS) entry which is preliminary data.</text>
</comment>
<evidence type="ECO:0000313" key="2">
    <source>
        <dbReference type="Proteomes" id="UP000037109"/>
    </source>
</evidence>
<evidence type="ECO:0000313" key="1">
    <source>
        <dbReference type="EMBL" id="KON88147.1"/>
    </source>
</evidence>
<sequence length="72" mass="8675">MYSIISILAILEVPKATYYRWKKKYSHTIMNPLEELIVHQIRIKVYSFIVDMYLRNDLKMTNDLKSLAIIFH</sequence>
<keyword evidence="2" id="KW-1185">Reference proteome</keyword>
<gene>
    <name evidence="1" type="ORF">AF332_15940</name>
</gene>
<accession>A0A0M0GF79</accession>
<dbReference type="Proteomes" id="UP000037109">
    <property type="component" value="Unassembled WGS sequence"/>
</dbReference>
<dbReference type="PATRIC" id="fig|1459.3.peg.3473"/>
<evidence type="ECO:0008006" key="3">
    <source>
        <dbReference type="Google" id="ProtNLM"/>
    </source>
</evidence>
<dbReference type="AlphaFoldDB" id="A0A0M0GF79"/>
<name>A0A0M0GF79_SPOGL</name>
<organism evidence="1 2">
    <name type="scientific">Sporosarcina globispora</name>
    <name type="common">Bacillus globisporus</name>
    <dbReference type="NCBI Taxonomy" id="1459"/>
    <lineage>
        <taxon>Bacteria</taxon>
        <taxon>Bacillati</taxon>
        <taxon>Bacillota</taxon>
        <taxon>Bacilli</taxon>
        <taxon>Bacillales</taxon>
        <taxon>Caryophanaceae</taxon>
        <taxon>Sporosarcina</taxon>
    </lineage>
</organism>
<reference evidence="2" key="1">
    <citation type="submission" date="2015-07" db="EMBL/GenBank/DDBJ databases">
        <title>Fjat-10036 dsm4.</title>
        <authorList>
            <person name="Liu B."/>
            <person name="Wang J."/>
            <person name="Zhu Y."/>
            <person name="Liu G."/>
            <person name="Chen Q."/>
            <person name="Chen Z."/>
            <person name="Lan J."/>
            <person name="Che J."/>
            <person name="Ge C."/>
            <person name="Shi H."/>
            <person name="Pan Z."/>
            <person name="Liu X."/>
        </authorList>
    </citation>
    <scope>NUCLEOTIDE SEQUENCE [LARGE SCALE GENOMIC DNA]</scope>
    <source>
        <strain evidence="2">DSM 4</strain>
    </source>
</reference>